<protein>
    <submittedName>
        <fullName evidence="1">Uncharacterized protein</fullName>
    </submittedName>
</protein>
<evidence type="ECO:0000313" key="1">
    <source>
        <dbReference type="EMBL" id="CAD0091155.1"/>
    </source>
</evidence>
<reference evidence="1" key="1">
    <citation type="submission" date="2020-06" db="EMBL/GenBank/DDBJ databases">
        <authorList>
            <person name="Onetto C."/>
        </authorList>
    </citation>
    <scope>NUCLEOTIDE SEQUENCE</scope>
</reference>
<dbReference type="AlphaFoldDB" id="A0A9N8JTQ6"/>
<keyword evidence="2" id="KW-1185">Reference proteome</keyword>
<comment type="caution">
    <text evidence="1">The sequence shown here is derived from an EMBL/GenBank/DDBJ whole genome shotgun (WGS) entry which is preliminary data.</text>
</comment>
<dbReference type="OrthoDB" id="3814100at2759"/>
<proteinExistence type="predicted"/>
<gene>
    <name evidence="1" type="ORF">AWRI4233_LOCUS3121</name>
</gene>
<accession>A0A9N8JTQ6</accession>
<dbReference type="Proteomes" id="UP000714618">
    <property type="component" value="Unassembled WGS sequence"/>
</dbReference>
<sequence>MNYHPPTVSAELDSDISRQNILNYCSIILPGKTCNIIVAVCYTCRMRGNQQYQAKLIVDGRCILRGGCKNTNEEALAGLYYWLQRRGEWRAERFHG</sequence>
<organism evidence="1 2">
    <name type="scientific">Aureobasidium mustum</name>
    <dbReference type="NCBI Taxonomy" id="2773714"/>
    <lineage>
        <taxon>Eukaryota</taxon>
        <taxon>Fungi</taxon>
        <taxon>Dikarya</taxon>
        <taxon>Ascomycota</taxon>
        <taxon>Pezizomycotina</taxon>
        <taxon>Dothideomycetes</taxon>
        <taxon>Dothideomycetidae</taxon>
        <taxon>Dothideales</taxon>
        <taxon>Saccotheciaceae</taxon>
        <taxon>Aureobasidium</taxon>
    </lineage>
</organism>
<name>A0A9N8JTQ6_9PEZI</name>
<dbReference type="EMBL" id="CAIJEO010000004">
    <property type="protein sequence ID" value="CAD0091155.1"/>
    <property type="molecule type" value="Genomic_DNA"/>
</dbReference>
<evidence type="ECO:0000313" key="2">
    <source>
        <dbReference type="Proteomes" id="UP000714618"/>
    </source>
</evidence>